<keyword evidence="1" id="KW-0812">Transmembrane</keyword>
<organism evidence="2 3">
    <name type="scientific">Lujinxingia vulgaris</name>
    <dbReference type="NCBI Taxonomy" id="2600176"/>
    <lineage>
        <taxon>Bacteria</taxon>
        <taxon>Deltaproteobacteria</taxon>
        <taxon>Bradymonadales</taxon>
        <taxon>Lujinxingiaceae</taxon>
        <taxon>Lujinxingia</taxon>
    </lineage>
</organism>
<dbReference type="AlphaFoldDB" id="A0A5C6XAF3"/>
<proteinExistence type="predicted"/>
<keyword evidence="1" id="KW-1133">Transmembrane helix</keyword>
<dbReference type="PROSITE" id="PS00409">
    <property type="entry name" value="PROKAR_NTER_METHYL"/>
    <property type="match status" value="1"/>
</dbReference>
<evidence type="ECO:0000313" key="3">
    <source>
        <dbReference type="Proteomes" id="UP000321046"/>
    </source>
</evidence>
<dbReference type="Pfam" id="PF07963">
    <property type="entry name" value="N_methyl"/>
    <property type="match status" value="1"/>
</dbReference>
<accession>A0A5C6XAF3</accession>
<sequence length="206" mass="22021">MKKKSLKIAPTRGFSLVELLIAMMLMSVGVMATIAMQFTSLGGYTVSRDVTGATEMARQVEARLRAEAMGWNGVMAPSTVAEVYNDGRGSAFLADLATAAGAGGWVRLYDTPVNLRMRSDDGAARFCVFGSAQQLQEDGIAQPYMQIRLAVVYPGANGTFPGQDGGNLNGRCDTVDTGLLIPGDEDLRLELEGLRASYFASAIRPR</sequence>
<keyword evidence="1" id="KW-0472">Membrane</keyword>
<gene>
    <name evidence="2" type="ORF">FRC96_08315</name>
</gene>
<dbReference type="InterPro" id="IPR012902">
    <property type="entry name" value="N_methyl_site"/>
</dbReference>
<dbReference type="OrthoDB" id="5507626at2"/>
<dbReference type="NCBIfam" id="TIGR02532">
    <property type="entry name" value="IV_pilin_GFxxxE"/>
    <property type="match status" value="1"/>
</dbReference>
<dbReference type="EMBL" id="VOSL01000040">
    <property type="protein sequence ID" value="TXD37409.1"/>
    <property type="molecule type" value="Genomic_DNA"/>
</dbReference>
<evidence type="ECO:0000256" key="1">
    <source>
        <dbReference type="SAM" id="Phobius"/>
    </source>
</evidence>
<protein>
    <submittedName>
        <fullName evidence="2">Prepilin-type N-terminal cleavage/methylation domain-containing protein</fullName>
    </submittedName>
</protein>
<comment type="caution">
    <text evidence="2">The sequence shown here is derived from an EMBL/GenBank/DDBJ whole genome shotgun (WGS) entry which is preliminary data.</text>
</comment>
<dbReference type="Proteomes" id="UP000321046">
    <property type="component" value="Unassembled WGS sequence"/>
</dbReference>
<name>A0A5C6XAF3_9DELT</name>
<evidence type="ECO:0000313" key="2">
    <source>
        <dbReference type="EMBL" id="TXD37409.1"/>
    </source>
</evidence>
<feature type="transmembrane region" description="Helical" evidence="1">
    <location>
        <begin position="12"/>
        <end position="38"/>
    </location>
</feature>
<reference evidence="2 3" key="1">
    <citation type="submission" date="2019-08" db="EMBL/GenBank/DDBJ databases">
        <title>Bradymonadales sp. TMQ2.</title>
        <authorList>
            <person name="Liang Q."/>
        </authorList>
    </citation>
    <scope>NUCLEOTIDE SEQUENCE [LARGE SCALE GENOMIC DNA]</scope>
    <source>
        <strain evidence="2 3">TMQ2</strain>
    </source>
</reference>
<dbReference type="RefSeq" id="WP_146974039.1">
    <property type="nucleotide sequence ID" value="NZ_VOSL01000040.1"/>
</dbReference>